<dbReference type="EMBL" id="GL378363">
    <property type="protein sequence ID" value="EFJ44587.1"/>
    <property type="molecule type" value="Genomic_DNA"/>
</dbReference>
<dbReference type="Proteomes" id="UP000001058">
    <property type="component" value="Unassembled WGS sequence"/>
</dbReference>
<dbReference type="eggNOG" id="ENOG502SD4P">
    <property type="taxonomic scope" value="Eukaryota"/>
</dbReference>
<sequence>MELEDFDEDGEFRTSHRPSRSPLVTPQMQSRSSSRRGNTGNFGLANEAAADAAVGLAAELQRLDVQGPPQRQSADGFGLEADAVRSQPSAGRIAPLGPPLPSRTLSRSGAPLAPLGSSGSLGPPRTGPGLSPLRSQRTLQDPGAFGLAAEAAERDITDPADPIPGPTGLGLPASRPPPQSAFGLSSEVELRSALPPSRQQPLPPSPLRPSPLPSPSPSQRRYMEGEYGLERDVQDAVSRPPSRRPSGGYGLAGEVASAAGELATRGPSPPPLPLPPLPPPPLPPPQQGRYGLEEEVEAAELWSRPLDGTVSLEQLSQQLAAVPDEQRWLHLEARQAERIMMDLAKQGTVPKVVDLKDVRHKLIEASNPPRLAYLAALERAAADKRLPPNCRPSLLQAKLKSGQNRLRKLLDPVLDPGGQGFVDFNYRPDGALLPENSRVWQFGLSLVQADGVGKTGLQRSRLPCLFIARLALFDRRANRFLGNVLGLRPEAVSQYDKRWEFNPEERVIVRCGCVQSDPQAGTRLVTEDALSVFVEFSISYRLSVPDTINMPQNEQKCSQLLDEITTCWAMISFKKCTSLTREVEISVPLYYGSIYDPKPMAAFYAEKRSKSSFWSTALKPRESPVLQFRVGPLNTGKPPLVPHAYMPPTMLATHDLGTALAAYRMSLSLTLARQGGPFVSAADPVLAGFPPLLSDHHLLAEFLTRWRDLTHKMTAVLDADGHRLRLVQHYCHVVDTRTNKIIGARNPVEPLSHAGFEFLHAPFDVSEIRVCMADRVERPEPFYRH</sequence>
<dbReference type="InParanoid" id="D8U6X1"/>
<gene>
    <name evidence="2" type="ORF">VOLCADRAFT_95212</name>
</gene>
<proteinExistence type="predicted"/>
<evidence type="ECO:0000313" key="2">
    <source>
        <dbReference type="EMBL" id="EFJ44587.1"/>
    </source>
</evidence>
<feature type="compositionally biased region" description="Pro residues" evidence="1">
    <location>
        <begin position="201"/>
        <end position="216"/>
    </location>
</feature>
<feature type="compositionally biased region" description="Basic and acidic residues" evidence="1">
    <location>
        <begin position="221"/>
        <end position="234"/>
    </location>
</feature>
<reference evidence="2 3" key="1">
    <citation type="journal article" date="2010" name="Science">
        <title>Genomic analysis of organismal complexity in the multicellular green alga Volvox carteri.</title>
        <authorList>
            <person name="Prochnik S.E."/>
            <person name="Umen J."/>
            <person name="Nedelcu A.M."/>
            <person name="Hallmann A."/>
            <person name="Miller S.M."/>
            <person name="Nishii I."/>
            <person name="Ferris P."/>
            <person name="Kuo A."/>
            <person name="Mitros T."/>
            <person name="Fritz-Laylin L.K."/>
            <person name="Hellsten U."/>
            <person name="Chapman J."/>
            <person name="Simakov O."/>
            <person name="Rensing S.A."/>
            <person name="Terry A."/>
            <person name="Pangilinan J."/>
            <person name="Kapitonov V."/>
            <person name="Jurka J."/>
            <person name="Salamov A."/>
            <person name="Shapiro H."/>
            <person name="Schmutz J."/>
            <person name="Grimwood J."/>
            <person name="Lindquist E."/>
            <person name="Lucas S."/>
            <person name="Grigoriev I.V."/>
            <person name="Schmitt R."/>
            <person name="Kirk D."/>
            <person name="Rokhsar D.S."/>
        </authorList>
    </citation>
    <scope>NUCLEOTIDE SEQUENCE [LARGE SCALE GENOMIC DNA]</scope>
    <source>
        <strain evidence="3">f. Nagariensis / Eve</strain>
    </source>
</reference>
<dbReference type="GeneID" id="9624582"/>
<protein>
    <submittedName>
        <fullName evidence="2">Uncharacterized protein</fullName>
    </submittedName>
</protein>
<organism evidence="3">
    <name type="scientific">Volvox carteri f. nagariensis</name>
    <dbReference type="NCBI Taxonomy" id="3068"/>
    <lineage>
        <taxon>Eukaryota</taxon>
        <taxon>Viridiplantae</taxon>
        <taxon>Chlorophyta</taxon>
        <taxon>core chlorophytes</taxon>
        <taxon>Chlorophyceae</taxon>
        <taxon>CS clade</taxon>
        <taxon>Chlamydomonadales</taxon>
        <taxon>Volvocaceae</taxon>
        <taxon>Volvox</taxon>
    </lineage>
</organism>
<feature type="compositionally biased region" description="Pro residues" evidence="1">
    <location>
        <begin position="267"/>
        <end position="286"/>
    </location>
</feature>
<dbReference type="STRING" id="3068.D8U6X1"/>
<dbReference type="KEGG" id="vcn:VOLCADRAFT_95212"/>
<accession>D8U6X1</accession>
<feature type="region of interest" description="Disordered" evidence="1">
    <location>
        <begin position="1"/>
        <end position="44"/>
    </location>
</feature>
<dbReference type="OrthoDB" id="534076at2759"/>
<keyword evidence="3" id="KW-1185">Reference proteome</keyword>
<evidence type="ECO:0000256" key="1">
    <source>
        <dbReference type="SAM" id="MobiDB-lite"/>
    </source>
</evidence>
<evidence type="ECO:0000313" key="3">
    <source>
        <dbReference type="Proteomes" id="UP000001058"/>
    </source>
</evidence>
<feature type="region of interest" description="Disordered" evidence="1">
    <location>
        <begin position="63"/>
        <end position="289"/>
    </location>
</feature>
<name>D8U6X1_VOLCA</name>
<dbReference type="RefSeq" id="XP_002954437.1">
    <property type="nucleotide sequence ID" value="XM_002954391.1"/>
</dbReference>
<feature type="compositionally biased region" description="Acidic residues" evidence="1">
    <location>
        <begin position="1"/>
        <end position="10"/>
    </location>
</feature>
<dbReference type="AlphaFoldDB" id="D8U6X1"/>